<keyword evidence="8" id="KW-1185">Reference proteome</keyword>
<sequence length="281" mass="30225">MRRIRDTGVIMAEFTTGEAVSLHLPIARIPIRAAAFAIDLLLQLILGVLLMALIVLVLFRLEPDGAWIDVAALVTLVTVLAGYPIVSETLLRGRTVGKMALGLRVVRSDGGPIDFRHALTRGLAAALVDFWNLGGFGFVAVVTSLCSPRARRVGDILAGTVVVSDRAPIPVPALAVAPPWLVEWVARLDLSGLTEELALPVRRYLTRYPDLTPQVQVNLGTALVIAVCEQLRVAPPPGCPPLQILGAVIGERQRRVLPPPPRLPFWPMRVPPAPVTGHPIA</sequence>
<dbReference type="HOGENOM" id="CLU_054176_0_0_11"/>
<dbReference type="EMBL" id="CP006850">
    <property type="protein sequence ID" value="AHH14870.1"/>
    <property type="molecule type" value="Genomic_DNA"/>
</dbReference>
<evidence type="ECO:0000256" key="2">
    <source>
        <dbReference type="ARBA" id="ARBA00022692"/>
    </source>
</evidence>
<feature type="domain" description="RDD" evidence="6">
    <location>
        <begin position="32"/>
        <end position="159"/>
    </location>
</feature>
<dbReference type="GO" id="GO:0016020">
    <property type="term" value="C:membrane"/>
    <property type="evidence" value="ECO:0007669"/>
    <property type="project" value="UniProtKB-SubCell"/>
</dbReference>
<keyword evidence="3 5" id="KW-1133">Transmembrane helix</keyword>
<keyword evidence="2 5" id="KW-0812">Transmembrane</keyword>
<feature type="transmembrane region" description="Helical" evidence="5">
    <location>
        <begin position="33"/>
        <end position="59"/>
    </location>
</feature>
<keyword evidence="4 5" id="KW-0472">Membrane</keyword>
<protein>
    <submittedName>
        <fullName evidence="7">RDD family protein</fullName>
    </submittedName>
</protein>
<name>W5T6F4_9NOCA</name>
<evidence type="ECO:0000259" key="6">
    <source>
        <dbReference type="Pfam" id="PF06271"/>
    </source>
</evidence>
<dbReference type="AlphaFoldDB" id="W5T6F4"/>
<reference evidence="7 8" key="1">
    <citation type="journal article" date="2014" name="Appl. Environ. Microbiol.">
        <title>Insights into the Microbial Degradation of Rubber and Gutta-Percha by Analysis of the Complete Genome of Nocardia nova SH22a.</title>
        <authorList>
            <person name="Luo Q."/>
            <person name="Hiessl S."/>
            <person name="Poehlein A."/>
            <person name="Daniel R."/>
            <person name="Steinbuchel A."/>
        </authorList>
    </citation>
    <scope>NUCLEOTIDE SEQUENCE [LARGE SCALE GENOMIC DNA]</scope>
    <source>
        <strain evidence="7">SH22a</strain>
    </source>
</reference>
<gene>
    <name evidence="7" type="ORF">NONO_c00500</name>
</gene>
<dbReference type="KEGG" id="nno:NONO_c00500"/>
<dbReference type="InterPro" id="IPR010432">
    <property type="entry name" value="RDD"/>
</dbReference>
<dbReference type="PATRIC" id="fig|1415166.3.peg.48"/>
<dbReference type="PANTHER" id="PTHR38480:SF1">
    <property type="entry name" value="SLR0254 PROTEIN"/>
    <property type="match status" value="1"/>
</dbReference>
<evidence type="ECO:0000256" key="5">
    <source>
        <dbReference type="SAM" id="Phobius"/>
    </source>
</evidence>
<evidence type="ECO:0000256" key="1">
    <source>
        <dbReference type="ARBA" id="ARBA00004141"/>
    </source>
</evidence>
<organism evidence="7 8">
    <name type="scientific">Nocardia nova SH22a</name>
    <dbReference type="NCBI Taxonomy" id="1415166"/>
    <lineage>
        <taxon>Bacteria</taxon>
        <taxon>Bacillati</taxon>
        <taxon>Actinomycetota</taxon>
        <taxon>Actinomycetes</taxon>
        <taxon>Mycobacteriales</taxon>
        <taxon>Nocardiaceae</taxon>
        <taxon>Nocardia</taxon>
    </lineage>
</organism>
<feature type="transmembrane region" description="Helical" evidence="5">
    <location>
        <begin position="65"/>
        <end position="86"/>
    </location>
</feature>
<proteinExistence type="predicted"/>
<comment type="subcellular location">
    <subcellularLocation>
        <location evidence="1">Membrane</location>
        <topology evidence="1">Multi-pass membrane protein</topology>
    </subcellularLocation>
</comment>
<evidence type="ECO:0000256" key="4">
    <source>
        <dbReference type="ARBA" id="ARBA00023136"/>
    </source>
</evidence>
<dbReference type="STRING" id="1415166.NONO_c00500"/>
<dbReference type="PANTHER" id="PTHR38480">
    <property type="entry name" value="SLR0254 PROTEIN"/>
    <property type="match status" value="1"/>
</dbReference>
<dbReference type="Pfam" id="PF06271">
    <property type="entry name" value="RDD"/>
    <property type="match status" value="1"/>
</dbReference>
<dbReference type="Proteomes" id="UP000019150">
    <property type="component" value="Chromosome"/>
</dbReference>
<evidence type="ECO:0000256" key="3">
    <source>
        <dbReference type="ARBA" id="ARBA00022989"/>
    </source>
</evidence>
<evidence type="ECO:0000313" key="8">
    <source>
        <dbReference type="Proteomes" id="UP000019150"/>
    </source>
</evidence>
<evidence type="ECO:0000313" key="7">
    <source>
        <dbReference type="EMBL" id="AHH14870.1"/>
    </source>
</evidence>
<dbReference type="eggNOG" id="COG1714">
    <property type="taxonomic scope" value="Bacteria"/>
</dbReference>
<accession>W5T6F4</accession>